<reference evidence="2 3" key="1">
    <citation type="journal article" date="2019" name="Environ. Microbiol.">
        <title>At the nexus of three kingdoms: the genome of the mycorrhizal fungus Gigaspora margarita provides insights into plant, endobacterial and fungal interactions.</title>
        <authorList>
            <person name="Venice F."/>
            <person name="Ghignone S."/>
            <person name="Salvioli di Fossalunga A."/>
            <person name="Amselem J."/>
            <person name="Novero M."/>
            <person name="Xianan X."/>
            <person name="Sedzielewska Toro K."/>
            <person name="Morin E."/>
            <person name="Lipzen A."/>
            <person name="Grigoriev I.V."/>
            <person name="Henrissat B."/>
            <person name="Martin F.M."/>
            <person name="Bonfante P."/>
        </authorList>
    </citation>
    <scope>NUCLEOTIDE SEQUENCE [LARGE SCALE GENOMIC DNA]</scope>
    <source>
        <strain evidence="2 3">BEG34</strain>
    </source>
</reference>
<comment type="caution">
    <text evidence="2">The sequence shown here is derived from an EMBL/GenBank/DDBJ whole genome shotgun (WGS) entry which is preliminary data.</text>
</comment>
<dbReference type="OrthoDB" id="432528at2759"/>
<keyword evidence="3" id="KW-1185">Reference proteome</keyword>
<dbReference type="Proteomes" id="UP000439903">
    <property type="component" value="Unassembled WGS sequence"/>
</dbReference>
<organism evidence="2 3">
    <name type="scientific">Gigaspora margarita</name>
    <dbReference type="NCBI Taxonomy" id="4874"/>
    <lineage>
        <taxon>Eukaryota</taxon>
        <taxon>Fungi</taxon>
        <taxon>Fungi incertae sedis</taxon>
        <taxon>Mucoromycota</taxon>
        <taxon>Glomeromycotina</taxon>
        <taxon>Glomeromycetes</taxon>
        <taxon>Diversisporales</taxon>
        <taxon>Gigasporaceae</taxon>
        <taxon>Gigaspora</taxon>
    </lineage>
</organism>
<feature type="transmembrane region" description="Helical" evidence="1">
    <location>
        <begin position="466"/>
        <end position="490"/>
    </location>
</feature>
<name>A0A8H4ESQ5_GIGMA</name>
<sequence>MQYPLNTIESSSDMYINLHYSKLYNKILTMKSFGLQNYKLQPVIMMHNSLHSTLFCWAIILLFLFVNCQNIPNPRYEQTSSLIGNRLYFFGGDLSTDYKNDSAANLTNEVWYLDLSSSFNTTTPPWRKDVGMQIGYNFGALCVSPIDNSGFLVGGRMYIPNSANINLGSSPVYVFNSNISLWATPNIIGFNSSFKMRNQIQTVIDNYGKIYIFGGTNYTGLDTSYLVYTDMSILDTTSMIRSTLDTPTNGPPPYLSYTATLLSTGIIVYIGGYKLTLPFGSPRFRIVGPVIMSGSSSFLEPVSMYEIQTFNTKNYSWSTKVVGGDTIGTHAHHSAILTQNGEIIIYGGSVWNDTLIPAAPYIAKLDTSSWMLSIANLSQINSPQLCEDYMIIAFGNYCIMLLCRIPSKSSMSYSALSNNVYILDIKSYTWITSFNPNQSTSNQTFPPNKSSTNQTPFPDNHINNDLFIGIGVGAGIVLLGVFSVVGFLLYKRKRQNQNPKFIPTPSTTDRI</sequence>
<protein>
    <submittedName>
        <fullName evidence="2">Galactose oxidase</fullName>
    </submittedName>
</protein>
<dbReference type="AlphaFoldDB" id="A0A8H4ESQ5"/>
<dbReference type="SUPFAM" id="SSF117281">
    <property type="entry name" value="Kelch motif"/>
    <property type="match status" value="1"/>
</dbReference>
<dbReference type="Gene3D" id="2.120.10.80">
    <property type="entry name" value="Kelch-type beta propeller"/>
    <property type="match status" value="1"/>
</dbReference>
<dbReference type="PANTHER" id="PTHR23244:SF471">
    <property type="entry name" value="GUANINE NUCLEOTIDE-BINDING PROTEIN SUBUNIT BETA 1-RELATED"/>
    <property type="match status" value="1"/>
</dbReference>
<evidence type="ECO:0000313" key="2">
    <source>
        <dbReference type="EMBL" id="KAF0548079.1"/>
    </source>
</evidence>
<dbReference type="EMBL" id="WTPW01000101">
    <property type="protein sequence ID" value="KAF0548079.1"/>
    <property type="molecule type" value="Genomic_DNA"/>
</dbReference>
<keyword evidence="1" id="KW-0812">Transmembrane</keyword>
<evidence type="ECO:0000313" key="3">
    <source>
        <dbReference type="Proteomes" id="UP000439903"/>
    </source>
</evidence>
<feature type="transmembrane region" description="Helical" evidence="1">
    <location>
        <begin position="49"/>
        <end position="66"/>
    </location>
</feature>
<dbReference type="PANTHER" id="PTHR23244">
    <property type="entry name" value="KELCH REPEAT DOMAIN"/>
    <property type="match status" value="1"/>
</dbReference>
<accession>A0A8H4ESQ5</accession>
<gene>
    <name evidence="2" type="ORF">F8M41_000139</name>
</gene>
<proteinExistence type="predicted"/>
<keyword evidence="1" id="KW-1133">Transmembrane helix</keyword>
<evidence type="ECO:0000256" key="1">
    <source>
        <dbReference type="SAM" id="Phobius"/>
    </source>
</evidence>
<dbReference type="InterPro" id="IPR015915">
    <property type="entry name" value="Kelch-typ_b-propeller"/>
</dbReference>
<keyword evidence="1" id="KW-0472">Membrane</keyword>